<dbReference type="Pfam" id="PF02237">
    <property type="entry name" value="BPL_C"/>
    <property type="match status" value="1"/>
</dbReference>
<dbReference type="GO" id="GO:0006355">
    <property type="term" value="P:regulation of DNA-templated transcription"/>
    <property type="evidence" value="ECO:0007669"/>
    <property type="project" value="UniProtKB-UniRule"/>
</dbReference>
<dbReference type="GO" id="GO:0005737">
    <property type="term" value="C:cytoplasm"/>
    <property type="evidence" value="ECO:0007669"/>
    <property type="project" value="TreeGrafter"/>
</dbReference>
<feature type="DNA-binding region" description="H-T-H motif" evidence="6">
    <location>
        <begin position="22"/>
        <end position="41"/>
    </location>
</feature>
<evidence type="ECO:0000256" key="4">
    <source>
        <dbReference type="ARBA" id="ARBA00023267"/>
    </source>
</evidence>
<evidence type="ECO:0000256" key="1">
    <source>
        <dbReference type="ARBA" id="ARBA00022598"/>
    </source>
</evidence>
<dbReference type="CDD" id="cd16442">
    <property type="entry name" value="BPL"/>
    <property type="match status" value="1"/>
</dbReference>
<proteinExistence type="inferred from homology"/>
<dbReference type="HAMAP" id="MF_00978">
    <property type="entry name" value="Bifunct_BirA"/>
    <property type="match status" value="1"/>
</dbReference>
<keyword evidence="6" id="KW-0804">Transcription</keyword>
<dbReference type="FunFam" id="3.30.930.10:FF:000050">
    <property type="entry name" value="Bifunctional ligase/repressor BirA"/>
    <property type="match status" value="1"/>
</dbReference>
<dbReference type="OrthoDB" id="9807064at2"/>
<evidence type="ECO:0000313" key="9">
    <source>
        <dbReference type="Proteomes" id="UP000184608"/>
    </source>
</evidence>
<dbReference type="EMBL" id="FQXZ01000017">
    <property type="protein sequence ID" value="SHI15022.1"/>
    <property type="molecule type" value="Genomic_DNA"/>
</dbReference>
<dbReference type="GO" id="GO:0004077">
    <property type="term" value="F:biotin--[biotin carboxyl-carrier protein] ligase activity"/>
    <property type="evidence" value="ECO:0007669"/>
    <property type="project" value="UniProtKB-UniRule"/>
</dbReference>
<evidence type="ECO:0000259" key="7">
    <source>
        <dbReference type="PROSITE" id="PS51733"/>
    </source>
</evidence>
<dbReference type="CDD" id="cd00090">
    <property type="entry name" value="HTH_ARSR"/>
    <property type="match status" value="1"/>
</dbReference>
<dbReference type="GO" id="GO:0005524">
    <property type="term" value="F:ATP binding"/>
    <property type="evidence" value="ECO:0007669"/>
    <property type="project" value="UniProtKB-UniRule"/>
</dbReference>
<comment type="function">
    <text evidence="6">Acts both as a biotin--[acetyl-CoA-carboxylase] ligase and a biotin-operon repressor. In the presence of ATP, BirA activates biotin to form the BirA-biotinyl-5'-adenylate (BirA-bio-5'-AMP or holoBirA) complex. HoloBirA can either transfer the biotinyl moiety to the biotin carboxyl carrier protein (BCCP) subunit of acetyl-CoA carboxylase, or bind to the biotin operator site and inhibit transcription of the operon.</text>
</comment>
<gene>
    <name evidence="8" type="primary">birA_1</name>
    <name evidence="6" type="synonym">birA</name>
    <name evidence="8" type="ORF">VA7868_01957</name>
</gene>
<dbReference type="PANTHER" id="PTHR12835">
    <property type="entry name" value="BIOTIN PROTEIN LIGASE"/>
    <property type="match status" value="1"/>
</dbReference>
<dbReference type="SUPFAM" id="SSF55681">
    <property type="entry name" value="Class II aaRS and biotin synthetases"/>
    <property type="match status" value="1"/>
</dbReference>
<dbReference type="Proteomes" id="UP000184608">
    <property type="component" value="Unassembled WGS sequence"/>
</dbReference>
<comment type="similarity">
    <text evidence="6">Belongs to the biotin--protein ligase family.</text>
</comment>
<dbReference type="InterPro" id="IPR003142">
    <property type="entry name" value="BPL_C"/>
</dbReference>
<dbReference type="InterPro" id="IPR030855">
    <property type="entry name" value="Bifunct_BirA"/>
</dbReference>
<comment type="catalytic activity">
    <reaction evidence="5 6">
        <text>biotin + L-lysyl-[protein] + ATP = N(6)-biotinyl-L-lysyl-[protein] + AMP + diphosphate + H(+)</text>
        <dbReference type="Rhea" id="RHEA:11756"/>
        <dbReference type="Rhea" id="RHEA-COMP:9752"/>
        <dbReference type="Rhea" id="RHEA-COMP:10505"/>
        <dbReference type="ChEBI" id="CHEBI:15378"/>
        <dbReference type="ChEBI" id="CHEBI:29969"/>
        <dbReference type="ChEBI" id="CHEBI:30616"/>
        <dbReference type="ChEBI" id="CHEBI:33019"/>
        <dbReference type="ChEBI" id="CHEBI:57586"/>
        <dbReference type="ChEBI" id="CHEBI:83144"/>
        <dbReference type="ChEBI" id="CHEBI:456215"/>
        <dbReference type="EC" id="6.3.4.15"/>
    </reaction>
</comment>
<dbReference type="STRING" id="1216006.VA7868_01957"/>
<feature type="binding site" evidence="6">
    <location>
        <position position="111"/>
    </location>
    <ligand>
        <name>biotin</name>
        <dbReference type="ChEBI" id="CHEBI:57586"/>
    </ligand>
</feature>
<dbReference type="InterPro" id="IPR045864">
    <property type="entry name" value="aa-tRNA-synth_II/BPL/LPL"/>
</dbReference>
<keyword evidence="9" id="KW-1185">Reference proteome</keyword>
<dbReference type="SUPFAM" id="SSF50037">
    <property type="entry name" value="C-terminal domain of transcriptional repressors"/>
    <property type="match status" value="1"/>
</dbReference>
<keyword evidence="3 6" id="KW-0067">ATP-binding</keyword>
<dbReference type="GO" id="GO:0003677">
    <property type="term" value="F:DNA binding"/>
    <property type="evidence" value="ECO:0007669"/>
    <property type="project" value="UniProtKB-UniRule"/>
</dbReference>
<feature type="binding site" evidence="6">
    <location>
        <position position="182"/>
    </location>
    <ligand>
        <name>biotin</name>
        <dbReference type="ChEBI" id="CHEBI:57586"/>
    </ligand>
</feature>
<dbReference type="InterPro" id="IPR008988">
    <property type="entry name" value="Transcriptional_repressor_C"/>
</dbReference>
<dbReference type="InterPro" id="IPR036390">
    <property type="entry name" value="WH_DNA-bd_sf"/>
</dbReference>
<dbReference type="Pfam" id="PF08279">
    <property type="entry name" value="HTH_11"/>
    <property type="match status" value="1"/>
</dbReference>
<dbReference type="AlphaFoldDB" id="A0A1M5YSK9"/>
<dbReference type="Gene3D" id="1.10.10.10">
    <property type="entry name" value="Winged helix-like DNA-binding domain superfamily/Winged helix DNA-binding domain"/>
    <property type="match status" value="1"/>
</dbReference>
<dbReference type="SUPFAM" id="SSF46785">
    <property type="entry name" value="Winged helix' DNA-binding domain"/>
    <property type="match status" value="1"/>
</dbReference>
<keyword evidence="4 6" id="KW-0092">Biotin</keyword>
<dbReference type="InterPro" id="IPR004408">
    <property type="entry name" value="Biotin_CoA_COase_ligase"/>
</dbReference>
<dbReference type="InterPro" id="IPR013196">
    <property type="entry name" value="HTH_11"/>
</dbReference>
<evidence type="ECO:0000256" key="3">
    <source>
        <dbReference type="ARBA" id="ARBA00022840"/>
    </source>
</evidence>
<dbReference type="RefSeq" id="WP_073603661.1">
    <property type="nucleotide sequence ID" value="NZ_FQXZ01000017.1"/>
</dbReference>
<dbReference type="Gene3D" id="2.30.30.100">
    <property type="match status" value="1"/>
</dbReference>
<feature type="binding site" evidence="6">
    <location>
        <begin position="88"/>
        <end position="90"/>
    </location>
    <ligand>
        <name>biotin</name>
        <dbReference type="ChEBI" id="CHEBI:57586"/>
    </ligand>
</feature>
<sequence length="325" mass="36075">MKTHQAKLKILSLLSDGQFYSGEYLGEQLGVSRAAVSKHIKGIQDWGVDVFRVQGKGYQLAQPMQLLDEHLIQQHVSNPVTLHPIIDSTNQYLVERAGDLESGAVCLAEYQSKGRGRRGRQWNSPFGANLYFSMYWKLEAGMAAAMGLSLVVGIAVIEALKALGVDDVKLKWPNDLYYQDKKLAGILVEVSGQAGDAAHLIIGMGMNLFMRQEDITIDQPWTTLSQVMGEHLIDRNELAVALIRSWTDILRGYEETGIAGFIDAWNSMDNFINRPVKLLMGDQVVRGIERGIDTHGAVLLETEEGIRSFVGGEISLRSDEKQDDN</sequence>
<dbReference type="NCBIfam" id="TIGR00121">
    <property type="entry name" value="birA_ligase"/>
    <property type="match status" value="1"/>
</dbReference>
<evidence type="ECO:0000256" key="5">
    <source>
        <dbReference type="ARBA" id="ARBA00047846"/>
    </source>
</evidence>
<dbReference type="NCBIfam" id="NF008847">
    <property type="entry name" value="PRK11886.1-2"/>
    <property type="match status" value="1"/>
</dbReference>
<keyword evidence="2 6" id="KW-0547">Nucleotide-binding</keyword>
<dbReference type="InterPro" id="IPR036388">
    <property type="entry name" value="WH-like_DNA-bd_sf"/>
</dbReference>
<organism evidence="8 9">
    <name type="scientific">Vibrio aerogenes CECT 7868</name>
    <dbReference type="NCBI Taxonomy" id="1216006"/>
    <lineage>
        <taxon>Bacteria</taxon>
        <taxon>Pseudomonadati</taxon>
        <taxon>Pseudomonadota</taxon>
        <taxon>Gammaproteobacteria</taxon>
        <taxon>Vibrionales</taxon>
        <taxon>Vibrionaceae</taxon>
        <taxon>Vibrio</taxon>
    </lineage>
</organism>
<feature type="domain" description="BPL/LPL catalytic" evidence="7">
    <location>
        <begin position="64"/>
        <end position="254"/>
    </location>
</feature>
<dbReference type="Gene3D" id="3.30.930.10">
    <property type="entry name" value="Bira Bifunctional Protein, Domain 2"/>
    <property type="match status" value="1"/>
</dbReference>
<keyword evidence="6" id="KW-0805">Transcription regulation</keyword>
<evidence type="ECO:0000256" key="6">
    <source>
        <dbReference type="HAMAP-Rule" id="MF_00978"/>
    </source>
</evidence>
<dbReference type="InterPro" id="IPR011991">
    <property type="entry name" value="ArsR-like_HTH"/>
</dbReference>
<keyword evidence="6" id="KW-0678">Repressor</keyword>
<protein>
    <recommendedName>
        <fullName evidence="6">Bifunctional ligase/repressor BirA</fullName>
    </recommendedName>
    <alternativeName>
        <fullName evidence="6">Biotin operon repressor</fullName>
    </alternativeName>
    <alternativeName>
        <fullName evidence="6">Biotin--[acetyl-CoA-carboxylase] ligase</fullName>
        <ecNumber evidence="6">6.3.4.15</ecNumber>
    </alternativeName>
    <alternativeName>
        <fullName evidence="6">Biotin--protein ligase</fullName>
    </alternativeName>
    <alternativeName>
        <fullName evidence="6">Biotin-[acetyl-CoA carboxylase] synthetase</fullName>
    </alternativeName>
</protein>
<reference evidence="8 9" key="1">
    <citation type="submission" date="2016-11" db="EMBL/GenBank/DDBJ databases">
        <authorList>
            <person name="Jaros S."/>
            <person name="Januszkiewicz K."/>
            <person name="Wedrychowicz H."/>
        </authorList>
    </citation>
    <scope>NUCLEOTIDE SEQUENCE [LARGE SCALE GENOMIC DNA]</scope>
    <source>
        <strain evidence="8 9">CECT 7868</strain>
    </source>
</reference>
<dbReference type="PROSITE" id="PS51733">
    <property type="entry name" value="BPL_LPL_CATALYTIC"/>
    <property type="match status" value="1"/>
</dbReference>
<name>A0A1M5YSK9_9VIBR</name>
<dbReference type="PANTHER" id="PTHR12835:SF5">
    <property type="entry name" value="BIOTIN--PROTEIN LIGASE"/>
    <property type="match status" value="1"/>
</dbReference>
<keyword evidence="6" id="KW-0238">DNA-binding</keyword>
<keyword evidence="1 6" id="KW-0436">Ligase</keyword>
<evidence type="ECO:0000256" key="2">
    <source>
        <dbReference type="ARBA" id="ARBA00022741"/>
    </source>
</evidence>
<feature type="binding site" evidence="6">
    <location>
        <begin position="115"/>
        <end position="117"/>
    </location>
    <ligand>
        <name>biotin</name>
        <dbReference type="ChEBI" id="CHEBI:57586"/>
    </ligand>
</feature>
<dbReference type="Pfam" id="PF03099">
    <property type="entry name" value="BPL_LplA_LipB"/>
    <property type="match status" value="1"/>
</dbReference>
<dbReference type="EC" id="6.3.4.15" evidence="6"/>
<dbReference type="InterPro" id="IPR004143">
    <property type="entry name" value="BPL_LPL_catalytic"/>
</dbReference>
<evidence type="ECO:0000313" key="8">
    <source>
        <dbReference type="EMBL" id="SHI15022.1"/>
    </source>
</evidence>
<dbReference type="FunFam" id="1.10.10.10:FF:000356">
    <property type="entry name" value="Bifunctional ligase/repressor BirA"/>
    <property type="match status" value="1"/>
</dbReference>
<accession>A0A1M5YSK9</accession>